<organism evidence="1 2">
    <name type="scientific">Nostoc sphaeroides CCNUC1</name>
    <dbReference type="NCBI Taxonomy" id="2653204"/>
    <lineage>
        <taxon>Bacteria</taxon>
        <taxon>Bacillati</taxon>
        <taxon>Cyanobacteriota</taxon>
        <taxon>Cyanophyceae</taxon>
        <taxon>Nostocales</taxon>
        <taxon>Nostocaceae</taxon>
        <taxon>Nostoc</taxon>
    </lineage>
</organism>
<sequence>MKKLYEGKDKTSRFLTSSYASCLVECCRTPLHDLYSAQQSSVKALQLARNEQNQIKSQKMKNVDSWIAV</sequence>
<evidence type="ECO:0000313" key="1">
    <source>
        <dbReference type="EMBL" id="QFS49900.1"/>
    </source>
</evidence>
<dbReference type="Proteomes" id="UP000326678">
    <property type="component" value="Chromosome Gxm2"/>
</dbReference>
<dbReference type="KEGG" id="nsh:GXM_07394"/>
<keyword evidence="2" id="KW-1185">Reference proteome</keyword>
<dbReference type="EMBL" id="CP045227">
    <property type="protein sequence ID" value="QFS49900.1"/>
    <property type="molecule type" value="Genomic_DNA"/>
</dbReference>
<proteinExistence type="predicted"/>
<evidence type="ECO:0000313" key="2">
    <source>
        <dbReference type="Proteomes" id="UP000326678"/>
    </source>
</evidence>
<reference evidence="1 2" key="1">
    <citation type="submission" date="2019-10" db="EMBL/GenBank/DDBJ databases">
        <title>Genomic and transcriptomic insights into the perfect genentic adaptation of a filamentous nitrogen-fixing cyanobacterium to rice fields.</title>
        <authorList>
            <person name="Chen Z."/>
        </authorList>
    </citation>
    <scope>NUCLEOTIDE SEQUENCE [LARGE SCALE GENOMIC DNA]</scope>
    <source>
        <strain evidence="1">CCNUC1</strain>
    </source>
</reference>
<gene>
    <name evidence="1" type="ORF">GXM_07394</name>
</gene>
<name>A0A5P8WB45_9NOSO</name>
<dbReference type="AlphaFoldDB" id="A0A5P8WB45"/>
<accession>A0A5P8WB45</accession>
<protein>
    <submittedName>
        <fullName evidence="1">Uncharacterized protein</fullName>
    </submittedName>
</protein>